<proteinExistence type="predicted"/>
<dbReference type="Proteomes" id="UP000287651">
    <property type="component" value="Unassembled WGS sequence"/>
</dbReference>
<evidence type="ECO:0000313" key="2">
    <source>
        <dbReference type="EMBL" id="RRT59642.1"/>
    </source>
</evidence>
<protein>
    <submittedName>
        <fullName evidence="2">Uncharacterized protein</fullName>
    </submittedName>
</protein>
<evidence type="ECO:0000313" key="3">
    <source>
        <dbReference type="Proteomes" id="UP000287651"/>
    </source>
</evidence>
<gene>
    <name evidence="2" type="ORF">B296_00030966</name>
</gene>
<evidence type="ECO:0000256" key="1">
    <source>
        <dbReference type="SAM" id="MobiDB-lite"/>
    </source>
</evidence>
<name>A0A426Z6P5_ENSVE</name>
<sequence>MAPHVEPSIEKGPNPPLSSAEEGPHVTSLDPSLGPHVATPPWEPSASKGEGASEGLMQLSAKSDELVVAQVVAKEAKGAWEDKKNQASKWERRVMASYKEFDGFQCVLQRSSYAAYEFGLQITTGRFKVRYPKLEVDKDPYVELPSMPKCLLLRRFPSMITQHPLRLDAARS</sequence>
<comment type="caution">
    <text evidence="2">The sequence shown here is derived from an EMBL/GenBank/DDBJ whole genome shotgun (WGS) entry which is preliminary data.</text>
</comment>
<dbReference type="AlphaFoldDB" id="A0A426Z6P5"/>
<dbReference type="EMBL" id="AMZH03008129">
    <property type="protein sequence ID" value="RRT59642.1"/>
    <property type="molecule type" value="Genomic_DNA"/>
</dbReference>
<reference evidence="2 3" key="1">
    <citation type="journal article" date="2014" name="Agronomy (Basel)">
        <title>A Draft Genome Sequence for Ensete ventricosum, the Drought-Tolerant Tree Against Hunger.</title>
        <authorList>
            <person name="Harrison J."/>
            <person name="Moore K.A."/>
            <person name="Paszkiewicz K."/>
            <person name="Jones T."/>
            <person name="Grant M."/>
            <person name="Ambacheew D."/>
            <person name="Muzemil S."/>
            <person name="Studholme D.J."/>
        </authorList>
    </citation>
    <scope>NUCLEOTIDE SEQUENCE [LARGE SCALE GENOMIC DNA]</scope>
</reference>
<organism evidence="2 3">
    <name type="scientific">Ensete ventricosum</name>
    <name type="common">Abyssinian banana</name>
    <name type="synonym">Musa ensete</name>
    <dbReference type="NCBI Taxonomy" id="4639"/>
    <lineage>
        <taxon>Eukaryota</taxon>
        <taxon>Viridiplantae</taxon>
        <taxon>Streptophyta</taxon>
        <taxon>Embryophyta</taxon>
        <taxon>Tracheophyta</taxon>
        <taxon>Spermatophyta</taxon>
        <taxon>Magnoliopsida</taxon>
        <taxon>Liliopsida</taxon>
        <taxon>Zingiberales</taxon>
        <taxon>Musaceae</taxon>
        <taxon>Ensete</taxon>
    </lineage>
</organism>
<feature type="region of interest" description="Disordered" evidence="1">
    <location>
        <begin position="1"/>
        <end position="56"/>
    </location>
</feature>
<accession>A0A426Z6P5</accession>